<sequence length="250" mass="26114">MSDAEDWSEIAEEWSHSWGSIPRPVHLRLLEACGVEAGARVLDVGCGSGELLAALGERGARAAGLDPAAGMVDRARRRAPEAEVREGSWQSVPWPDATFDVVTAVNALQYADDTSAAIAEALRVVRPGGVIAIANWADRVLNDLDAIESALAAASGDETPPDGDLRLPGGLEAVLEDAGLGLVEAGVVDVPWEPADDDALLRGVLLDEDPHSDDSGVVLAAAAPFRRPDGGYLLANVFRYAVGRAPVAAR</sequence>
<dbReference type="EMBL" id="RZNB01000002">
    <property type="protein sequence ID" value="RWZ51510.1"/>
    <property type="molecule type" value="Genomic_DNA"/>
</dbReference>
<dbReference type="PANTHER" id="PTHR44068">
    <property type="entry name" value="ZGC:194242"/>
    <property type="match status" value="1"/>
</dbReference>
<protein>
    <submittedName>
        <fullName evidence="3">Methyltransferase domain-containing protein</fullName>
    </submittedName>
</protein>
<organism evidence="3 4">
    <name type="scientific">Labedella phragmitis</name>
    <dbReference type="NCBI Taxonomy" id="2498849"/>
    <lineage>
        <taxon>Bacteria</taxon>
        <taxon>Bacillati</taxon>
        <taxon>Actinomycetota</taxon>
        <taxon>Actinomycetes</taxon>
        <taxon>Micrococcales</taxon>
        <taxon>Microbacteriaceae</taxon>
        <taxon>Labedella</taxon>
    </lineage>
</organism>
<accession>A0A3S5CES9</accession>
<dbReference type="SUPFAM" id="SSF53335">
    <property type="entry name" value="S-adenosyl-L-methionine-dependent methyltransferases"/>
    <property type="match status" value="1"/>
</dbReference>
<feature type="domain" description="Methyltransferase type 11" evidence="2">
    <location>
        <begin position="42"/>
        <end position="133"/>
    </location>
</feature>
<evidence type="ECO:0000313" key="4">
    <source>
        <dbReference type="Proteomes" id="UP000288547"/>
    </source>
</evidence>
<evidence type="ECO:0000259" key="2">
    <source>
        <dbReference type="Pfam" id="PF08241"/>
    </source>
</evidence>
<evidence type="ECO:0000313" key="3">
    <source>
        <dbReference type="EMBL" id="RWZ51510.1"/>
    </source>
</evidence>
<dbReference type="RefSeq" id="WP_128494226.1">
    <property type="nucleotide sequence ID" value="NZ_RZNB01000002.1"/>
</dbReference>
<dbReference type="InterPro" id="IPR050447">
    <property type="entry name" value="Erg6_SMT_methyltransf"/>
</dbReference>
<keyword evidence="4" id="KW-1185">Reference proteome</keyword>
<dbReference type="PANTHER" id="PTHR44068:SF11">
    <property type="entry name" value="GERANYL DIPHOSPHATE 2-C-METHYLTRANSFERASE"/>
    <property type="match status" value="1"/>
</dbReference>
<dbReference type="Proteomes" id="UP000288547">
    <property type="component" value="Unassembled WGS sequence"/>
</dbReference>
<gene>
    <name evidence="3" type="ORF">ELQ90_05195</name>
</gene>
<dbReference type="AlphaFoldDB" id="A0A3S5CES9"/>
<dbReference type="GO" id="GO:0032259">
    <property type="term" value="P:methylation"/>
    <property type="evidence" value="ECO:0007669"/>
    <property type="project" value="UniProtKB-KW"/>
</dbReference>
<proteinExistence type="predicted"/>
<dbReference type="CDD" id="cd02440">
    <property type="entry name" value="AdoMet_MTases"/>
    <property type="match status" value="1"/>
</dbReference>
<evidence type="ECO:0000256" key="1">
    <source>
        <dbReference type="ARBA" id="ARBA00022679"/>
    </source>
</evidence>
<dbReference type="Pfam" id="PF08241">
    <property type="entry name" value="Methyltransf_11"/>
    <property type="match status" value="1"/>
</dbReference>
<dbReference type="InterPro" id="IPR013216">
    <property type="entry name" value="Methyltransf_11"/>
</dbReference>
<name>A0A3S5CES9_9MICO</name>
<reference evidence="3 4" key="1">
    <citation type="submission" date="2018-12" db="EMBL/GenBank/DDBJ databases">
        <authorList>
            <person name="Li F."/>
        </authorList>
    </citation>
    <scope>NUCLEOTIDE SEQUENCE [LARGE SCALE GENOMIC DNA]</scope>
    <source>
        <strain evidence="3 4">11W25H-1</strain>
    </source>
</reference>
<keyword evidence="3" id="KW-0489">Methyltransferase</keyword>
<comment type="caution">
    <text evidence="3">The sequence shown here is derived from an EMBL/GenBank/DDBJ whole genome shotgun (WGS) entry which is preliminary data.</text>
</comment>
<dbReference type="OrthoDB" id="9805171at2"/>
<keyword evidence="1 3" id="KW-0808">Transferase</keyword>
<dbReference type="Gene3D" id="3.40.50.150">
    <property type="entry name" value="Vaccinia Virus protein VP39"/>
    <property type="match status" value="1"/>
</dbReference>
<dbReference type="InterPro" id="IPR029063">
    <property type="entry name" value="SAM-dependent_MTases_sf"/>
</dbReference>
<dbReference type="GO" id="GO:0008757">
    <property type="term" value="F:S-adenosylmethionine-dependent methyltransferase activity"/>
    <property type="evidence" value="ECO:0007669"/>
    <property type="project" value="InterPro"/>
</dbReference>